<gene>
    <name evidence="1" type="ORF">Esi_0052_0057</name>
</gene>
<organism evidence="1 2">
    <name type="scientific">Ectocarpus siliculosus</name>
    <name type="common">Brown alga</name>
    <name type="synonym">Conferva siliculosa</name>
    <dbReference type="NCBI Taxonomy" id="2880"/>
    <lineage>
        <taxon>Eukaryota</taxon>
        <taxon>Sar</taxon>
        <taxon>Stramenopiles</taxon>
        <taxon>Ochrophyta</taxon>
        <taxon>PX clade</taxon>
        <taxon>Phaeophyceae</taxon>
        <taxon>Ectocarpales</taxon>
        <taxon>Ectocarpaceae</taxon>
        <taxon>Ectocarpus</taxon>
    </lineage>
</organism>
<dbReference type="EMBL" id="FN649741">
    <property type="protein sequence ID" value="CBN80305.1"/>
    <property type="molecule type" value="Genomic_DNA"/>
</dbReference>
<name>D8LP34_ECTSI</name>
<protein>
    <submittedName>
        <fullName evidence="1">EsV-1-216</fullName>
    </submittedName>
</protein>
<proteinExistence type="predicted"/>
<reference evidence="1 2" key="1">
    <citation type="journal article" date="2010" name="Nature">
        <title>The Ectocarpus genome and the independent evolution of multicellularity in brown algae.</title>
        <authorList>
            <person name="Cock J.M."/>
            <person name="Sterck L."/>
            <person name="Rouze P."/>
            <person name="Scornet D."/>
            <person name="Allen A.E."/>
            <person name="Amoutzias G."/>
            <person name="Anthouard V."/>
            <person name="Artiguenave F."/>
            <person name="Aury J.M."/>
            <person name="Badger J.H."/>
            <person name="Beszteri B."/>
            <person name="Billiau K."/>
            <person name="Bonnet E."/>
            <person name="Bothwell J.H."/>
            <person name="Bowler C."/>
            <person name="Boyen C."/>
            <person name="Brownlee C."/>
            <person name="Carrano C.J."/>
            <person name="Charrier B."/>
            <person name="Cho G.Y."/>
            <person name="Coelho S.M."/>
            <person name="Collen J."/>
            <person name="Corre E."/>
            <person name="Da Silva C."/>
            <person name="Delage L."/>
            <person name="Delaroque N."/>
            <person name="Dittami S.M."/>
            <person name="Doulbeau S."/>
            <person name="Elias M."/>
            <person name="Farnham G."/>
            <person name="Gachon C.M."/>
            <person name="Gschloessl B."/>
            <person name="Heesch S."/>
            <person name="Jabbari K."/>
            <person name="Jubin C."/>
            <person name="Kawai H."/>
            <person name="Kimura K."/>
            <person name="Kloareg B."/>
            <person name="Kupper F.C."/>
            <person name="Lang D."/>
            <person name="Le Bail A."/>
            <person name="Leblanc C."/>
            <person name="Lerouge P."/>
            <person name="Lohr M."/>
            <person name="Lopez P.J."/>
            <person name="Martens C."/>
            <person name="Maumus F."/>
            <person name="Michel G."/>
            <person name="Miranda-Saavedra D."/>
            <person name="Morales J."/>
            <person name="Moreau H."/>
            <person name="Motomura T."/>
            <person name="Nagasato C."/>
            <person name="Napoli C.A."/>
            <person name="Nelson D.R."/>
            <person name="Nyvall-Collen P."/>
            <person name="Peters A.F."/>
            <person name="Pommier C."/>
            <person name="Potin P."/>
            <person name="Poulain J."/>
            <person name="Quesneville H."/>
            <person name="Read B."/>
            <person name="Rensing S.A."/>
            <person name="Ritter A."/>
            <person name="Rousvoal S."/>
            <person name="Samanta M."/>
            <person name="Samson G."/>
            <person name="Schroeder D.C."/>
            <person name="Segurens B."/>
            <person name="Strittmatter M."/>
            <person name="Tonon T."/>
            <person name="Tregear J.W."/>
            <person name="Valentin K."/>
            <person name="von Dassow P."/>
            <person name="Yamagishi T."/>
            <person name="Van de Peer Y."/>
            <person name="Wincker P."/>
        </authorList>
    </citation>
    <scope>NUCLEOTIDE SEQUENCE [LARGE SCALE GENOMIC DNA]</scope>
    <source>
        <strain evidence="2">Ec32 / CCAP1310/4</strain>
    </source>
</reference>
<dbReference type="SUPFAM" id="SSF57997">
    <property type="entry name" value="Tropomyosin"/>
    <property type="match status" value="1"/>
</dbReference>
<dbReference type="EMBL" id="FN648730">
    <property type="protein sequence ID" value="CBN80305.1"/>
    <property type="molecule type" value="Genomic_DNA"/>
</dbReference>
<evidence type="ECO:0000313" key="1">
    <source>
        <dbReference type="EMBL" id="CBN80305.1"/>
    </source>
</evidence>
<sequence length="219" mass="23201">MSGTLTIANCVLDDENISLAISLIEQEQVAVVGRLTAVEEELVIVKAGADESRIADLEQEQDTLASAATALTDRVTSVEQEVALVSSASDEISALESAATAVSNRVDATEDDITALEQQDTSLASTISDLTARVTTAENAIDAVTTSLTLAIQRIETLEENDPIGVADRVYLVSNATSRMMYATASTANANSTVTNEYTSWKMYKETSDAQAAVDPPMM</sequence>
<dbReference type="Proteomes" id="UP000002630">
    <property type="component" value="Linkage Group LG16"/>
</dbReference>
<dbReference type="AlphaFoldDB" id="D8LP34"/>
<accession>D8LP34</accession>
<dbReference type="InParanoid" id="D8LP34"/>
<keyword evidence="2" id="KW-1185">Reference proteome</keyword>
<evidence type="ECO:0000313" key="2">
    <source>
        <dbReference type="Proteomes" id="UP000002630"/>
    </source>
</evidence>
<dbReference type="Gene3D" id="1.20.5.340">
    <property type="match status" value="1"/>
</dbReference>